<dbReference type="Gene3D" id="2.30.40.10">
    <property type="entry name" value="Urease, subunit C, domain 1"/>
    <property type="match status" value="1"/>
</dbReference>
<evidence type="ECO:0000313" key="7">
    <source>
        <dbReference type="Proteomes" id="UP001629113"/>
    </source>
</evidence>
<evidence type="ECO:0000313" key="6">
    <source>
        <dbReference type="EMBL" id="KAL3421764.1"/>
    </source>
</evidence>
<accession>A0ABR4PEK9</accession>
<dbReference type="Gene3D" id="3.20.20.140">
    <property type="entry name" value="Metal-dependent hydrolases"/>
    <property type="match status" value="1"/>
</dbReference>
<comment type="cofactor">
    <cofactor evidence="1">
        <name>Zn(2+)</name>
        <dbReference type="ChEBI" id="CHEBI:29105"/>
    </cofactor>
</comment>
<dbReference type="SUPFAM" id="SSF51556">
    <property type="entry name" value="Metallo-dependent hydrolases"/>
    <property type="match status" value="1"/>
</dbReference>
<evidence type="ECO:0000256" key="1">
    <source>
        <dbReference type="ARBA" id="ARBA00001947"/>
    </source>
</evidence>
<evidence type="ECO:0000256" key="3">
    <source>
        <dbReference type="ARBA" id="ARBA00022801"/>
    </source>
</evidence>
<organism evidence="6 7">
    <name type="scientific">Phlyctema vagabunda</name>
    <dbReference type="NCBI Taxonomy" id="108571"/>
    <lineage>
        <taxon>Eukaryota</taxon>
        <taxon>Fungi</taxon>
        <taxon>Dikarya</taxon>
        <taxon>Ascomycota</taxon>
        <taxon>Pezizomycotina</taxon>
        <taxon>Leotiomycetes</taxon>
        <taxon>Helotiales</taxon>
        <taxon>Dermateaceae</taxon>
        <taxon>Phlyctema</taxon>
    </lineage>
</organism>
<dbReference type="EMBL" id="JBFCZG010000005">
    <property type="protein sequence ID" value="KAL3421764.1"/>
    <property type="molecule type" value="Genomic_DNA"/>
</dbReference>
<protein>
    <recommendedName>
        <fullName evidence="5">Amidohydrolase-related domain-containing protein</fullName>
    </recommendedName>
</protein>
<dbReference type="SUPFAM" id="SSF51338">
    <property type="entry name" value="Composite domain of metallo-dependent hydrolases"/>
    <property type="match status" value="2"/>
</dbReference>
<keyword evidence="4" id="KW-0862">Zinc</keyword>
<dbReference type="InterPro" id="IPR006680">
    <property type="entry name" value="Amidohydro-rel"/>
</dbReference>
<evidence type="ECO:0000256" key="2">
    <source>
        <dbReference type="ARBA" id="ARBA00022723"/>
    </source>
</evidence>
<dbReference type="InterPro" id="IPR011059">
    <property type="entry name" value="Metal-dep_hydrolase_composite"/>
</dbReference>
<comment type="caution">
    <text evidence="6">The sequence shown here is derived from an EMBL/GenBank/DDBJ whole genome shotgun (WGS) entry which is preliminary data.</text>
</comment>
<gene>
    <name evidence="6" type="ORF">PVAG01_05920</name>
</gene>
<feature type="domain" description="Amidohydrolase-related" evidence="5">
    <location>
        <begin position="58"/>
        <end position="424"/>
    </location>
</feature>
<evidence type="ECO:0000259" key="5">
    <source>
        <dbReference type="Pfam" id="PF01979"/>
    </source>
</evidence>
<dbReference type="Proteomes" id="UP001629113">
    <property type="component" value="Unassembled WGS sequence"/>
</dbReference>
<proteinExistence type="predicted"/>
<sequence>MAPNPTLLRGGTVLIHDAENHVQAIKADLLIEGNKITKIEAEISPSQGTKIIDCVNKIISPGFIDTHHHVWQTLLKGRHANQQLLEYMYHGFFISSLHSPSDLFWGQLGGSLECLDVGTTTVVDHAHLNYSPDHSKAALAATISSGIRSIFCYSPTPQLKSWKPFSVKENLLEDWVLETLQDLAAKGPFSDGRVQLGFGFDAWYLPREMVVDLFQKVKGLGIKLVTCHSVRSIVTGFRSLQEVVNGHGLLDSSILFSHATGCSVSDAALIKKTGSHVSSTPSTELQMGHGFPVALNTDLDFQDSCSIGVDCQSNNSASIATEMRLLLQSARGLSNESFSKAEKFPAKVYKTVEDVFNLGTIGGARAIGMEDKIGSLAVGKLADIIIFDGLSTGMICAAQKDPVAAVVLHSHPSDIEMVIVDGVVRKEDSKLRSVDVKAGREVWGEDQVKTESLEWKDVAVELLKRQEALSQEIDKLDMEEARAGVVRAFHIDESKIVPKV</sequence>
<dbReference type="InterPro" id="IPR051607">
    <property type="entry name" value="Metallo-dep_hydrolases"/>
</dbReference>
<evidence type="ECO:0000256" key="4">
    <source>
        <dbReference type="ARBA" id="ARBA00022833"/>
    </source>
</evidence>
<name>A0ABR4PEK9_9HELO</name>
<keyword evidence="2" id="KW-0479">Metal-binding</keyword>
<dbReference type="PANTHER" id="PTHR11271">
    <property type="entry name" value="GUANINE DEAMINASE"/>
    <property type="match status" value="1"/>
</dbReference>
<keyword evidence="3" id="KW-0378">Hydrolase</keyword>
<keyword evidence="7" id="KW-1185">Reference proteome</keyword>
<reference evidence="6 7" key="1">
    <citation type="submission" date="2024-06" db="EMBL/GenBank/DDBJ databases">
        <title>Complete genome of Phlyctema vagabunda strain 19-DSS-EL-015.</title>
        <authorList>
            <person name="Fiorenzani C."/>
        </authorList>
    </citation>
    <scope>NUCLEOTIDE SEQUENCE [LARGE SCALE GENOMIC DNA]</scope>
    <source>
        <strain evidence="6 7">19-DSS-EL-015</strain>
    </source>
</reference>
<dbReference type="PANTHER" id="PTHR11271:SF37">
    <property type="entry name" value="FAMILY PROTEIN, PUTATIVE (AFU_ORTHOLOGUE AFUA_4G00460)-RELATED"/>
    <property type="match status" value="1"/>
</dbReference>
<dbReference type="Pfam" id="PF01979">
    <property type="entry name" value="Amidohydro_1"/>
    <property type="match status" value="1"/>
</dbReference>
<dbReference type="InterPro" id="IPR032466">
    <property type="entry name" value="Metal_Hydrolase"/>
</dbReference>